<gene>
    <name evidence="7" type="primary">Syce1l</name>
</gene>
<dbReference type="FunCoup" id="A0A6P3ELQ5">
    <property type="interactions" value="10"/>
</dbReference>
<name>A0A6P3ELQ5_OCTDE</name>
<accession>A0A6P3ELQ5</accession>
<dbReference type="RefSeq" id="XP_004626043.2">
    <property type="nucleotide sequence ID" value="XM_004625986.2"/>
</dbReference>
<dbReference type="GeneID" id="101585117"/>
<dbReference type="InParanoid" id="A0A6P3ELQ5"/>
<evidence type="ECO:0000256" key="1">
    <source>
        <dbReference type="ARBA" id="ARBA00010094"/>
    </source>
</evidence>
<evidence type="ECO:0000256" key="3">
    <source>
        <dbReference type="ARBA" id="ARBA00023254"/>
    </source>
</evidence>
<evidence type="ECO:0000256" key="5">
    <source>
        <dbReference type="SAM" id="MobiDB-lite"/>
    </source>
</evidence>
<dbReference type="Pfam" id="PF15233">
    <property type="entry name" value="SYCE1"/>
    <property type="match status" value="1"/>
</dbReference>
<dbReference type="Proteomes" id="UP000515203">
    <property type="component" value="Unplaced"/>
</dbReference>
<feature type="compositionally biased region" description="Basic and acidic residues" evidence="5">
    <location>
        <begin position="217"/>
        <end position="237"/>
    </location>
</feature>
<dbReference type="PANTHER" id="PTHR21731:SF1">
    <property type="entry name" value="SYNAPTONEMAL COMPLEX CENTRAL ELEMENT PROTEIN 1-LIKE"/>
    <property type="match status" value="1"/>
</dbReference>
<reference evidence="7" key="1">
    <citation type="submission" date="2025-08" db="UniProtKB">
        <authorList>
            <consortium name="RefSeq"/>
        </authorList>
    </citation>
    <scope>IDENTIFICATION</scope>
</reference>
<evidence type="ECO:0000313" key="7">
    <source>
        <dbReference type="RefSeq" id="XP_004626043.2"/>
    </source>
</evidence>
<dbReference type="InterPro" id="IPR026676">
    <property type="entry name" value="SYCE1"/>
</dbReference>
<organism evidence="6 7">
    <name type="scientific">Octodon degus</name>
    <name type="common">Degu</name>
    <name type="synonym">Sciurus degus</name>
    <dbReference type="NCBI Taxonomy" id="10160"/>
    <lineage>
        <taxon>Eukaryota</taxon>
        <taxon>Metazoa</taxon>
        <taxon>Chordata</taxon>
        <taxon>Craniata</taxon>
        <taxon>Vertebrata</taxon>
        <taxon>Euteleostomi</taxon>
        <taxon>Mammalia</taxon>
        <taxon>Eutheria</taxon>
        <taxon>Euarchontoglires</taxon>
        <taxon>Glires</taxon>
        <taxon>Rodentia</taxon>
        <taxon>Hystricomorpha</taxon>
        <taxon>Octodontidae</taxon>
        <taxon>Octodon</taxon>
    </lineage>
</organism>
<evidence type="ECO:0000256" key="4">
    <source>
        <dbReference type="SAM" id="Coils"/>
    </source>
</evidence>
<proteinExistence type="inferred from homology"/>
<dbReference type="CTD" id="100130958"/>
<feature type="region of interest" description="Disordered" evidence="5">
    <location>
        <begin position="207"/>
        <end position="265"/>
    </location>
</feature>
<protein>
    <submittedName>
        <fullName evidence="7">Synaptonemal complex central element protein 1-like</fullName>
    </submittedName>
</protein>
<comment type="similarity">
    <text evidence="1">Belongs to the SYCE family.</text>
</comment>
<dbReference type="OrthoDB" id="8931744at2759"/>
<sequence length="265" mass="30126">MAETRDRLSQESTGAVEEGEGQAGFLEEPEDLLAMVKKLQKEGTLEPQIEDLIRRINELQQAKKKSDEELRETKALWEALNRELDSLNGEKMHLEEILKKKQEALVILQQHRQVQEGETPRLIVEEQQKDLVAQRKDLWEFRVLEQRLARDIRALERNREHLRANGSRLRARLQEMEHRLRPTPELGAAPAGSGRLLAELRSLEEPGERWGLGLETRGQDRAGEDAAGSREQGDPASRRRPAATLSPLQACDAEDEPEPQAEPAP</sequence>
<dbReference type="GO" id="GO:0007130">
    <property type="term" value="P:synaptonemal complex assembly"/>
    <property type="evidence" value="ECO:0007669"/>
    <property type="project" value="InterPro"/>
</dbReference>
<feature type="region of interest" description="Disordered" evidence="5">
    <location>
        <begin position="1"/>
        <end position="27"/>
    </location>
</feature>
<feature type="coiled-coil region" evidence="4">
    <location>
        <begin position="145"/>
        <end position="179"/>
    </location>
</feature>
<feature type="coiled-coil region" evidence="4">
    <location>
        <begin position="49"/>
        <end position="104"/>
    </location>
</feature>
<dbReference type="AlphaFoldDB" id="A0A6P3ELQ5"/>
<dbReference type="PANTHER" id="PTHR21731">
    <property type="entry name" value="SYNAPTONEMAL COMPLEX CENTRAL ELEMENT PROTEIN 1-LIKE"/>
    <property type="match status" value="1"/>
</dbReference>
<keyword evidence="3" id="KW-0469">Meiosis</keyword>
<keyword evidence="2 4" id="KW-0175">Coiled coil</keyword>
<dbReference type="GO" id="GO:0000795">
    <property type="term" value="C:synaptonemal complex"/>
    <property type="evidence" value="ECO:0007669"/>
    <property type="project" value="InterPro"/>
</dbReference>
<evidence type="ECO:0000256" key="2">
    <source>
        <dbReference type="ARBA" id="ARBA00023054"/>
    </source>
</evidence>
<evidence type="ECO:0000313" key="6">
    <source>
        <dbReference type="Proteomes" id="UP000515203"/>
    </source>
</evidence>
<keyword evidence="6" id="KW-1185">Reference proteome</keyword>